<dbReference type="EMBL" id="JAWZYT010005624">
    <property type="protein sequence ID" value="KAK4290053.1"/>
    <property type="molecule type" value="Genomic_DNA"/>
</dbReference>
<evidence type="ECO:0000313" key="2">
    <source>
        <dbReference type="EMBL" id="KAK4290053.1"/>
    </source>
</evidence>
<accession>A0AAE1NHP1</accession>
<reference evidence="2" key="1">
    <citation type="submission" date="2023-11" db="EMBL/GenBank/DDBJ databases">
        <title>Genome assemblies of two species of porcelain crab, Petrolisthes cinctipes and Petrolisthes manimaculis (Anomura: Porcellanidae).</title>
        <authorList>
            <person name="Angst P."/>
        </authorList>
    </citation>
    <scope>NUCLEOTIDE SEQUENCE</scope>
    <source>
        <strain evidence="2">PB745_02</strain>
        <tissue evidence="2">Gill</tissue>
    </source>
</reference>
<name>A0AAE1NHP1_9EUCA</name>
<feature type="region of interest" description="Disordered" evidence="1">
    <location>
        <begin position="129"/>
        <end position="148"/>
    </location>
</feature>
<evidence type="ECO:0000256" key="1">
    <source>
        <dbReference type="SAM" id="MobiDB-lite"/>
    </source>
</evidence>
<evidence type="ECO:0000313" key="3">
    <source>
        <dbReference type="Proteomes" id="UP001292094"/>
    </source>
</evidence>
<protein>
    <submittedName>
        <fullName evidence="2">Uncharacterized protein</fullName>
    </submittedName>
</protein>
<keyword evidence="3" id="KW-1185">Reference proteome</keyword>
<gene>
    <name evidence="2" type="ORF">Pmani_037026</name>
</gene>
<comment type="caution">
    <text evidence="2">The sequence shown here is derived from an EMBL/GenBank/DDBJ whole genome shotgun (WGS) entry which is preliminary data.</text>
</comment>
<organism evidence="2 3">
    <name type="scientific">Petrolisthes manimaculis</name>
    <dbReference type="NCBI Taxonomy" id="1843537"/>
    <lineage>
        <taxon>Eukaryota</taxon>
        <taxon>Metazoa</taxon>
        <taxon>Ecdysozoa</taxon>
        <taxon>Arthropoda</taxon>
        <taxon>Crustacea</taxon>
        <taxon>Multicrustacea</taxon>
        <taxon>Malacostraca</taxon>
        <taxon>Eumalacostraca</taxon>
        <taxon>Eucarida</taxon>
        <taxon>Decapoda</taxon>
        <taxon>Pleocyemata</taxon>
        <taxon>Anomura</taxon>
        <taxon>Galatheoidea</taxon>
        <taxon>Porcellanidae</taxon>
        <taxon>Petrolisthes</taxon>
    </lineage>
</organism>
<dbReference type="Proteomes" id="UP001292094">
    <property type="component" value="Unassembled WGS sequence"/>
</dbReference>
<dbReference type="AlphaFoldDB" id="A0AAE1NHP1"/>
<proteinExistence type="predicted"/>
<sequence>MVGSNQVSIVRSSNSLIITCHQEQEVRLRKDLNMKSGHPQQVMSSKSGQLLITSSGNDKSNVGKLINNNNNNNNIMKSGQMHKVKSGQVYLGKPGDDVERKANKILKDTNQNMESLKNEENININVGKYKESGKDGMGKNGGGESRRGEERAAAVPVWLSVLAAALVSSTLLQGCLAIVVSSLTLSRSLFLHAPIVSYRPKTITELDSDNYIELY</sequence>